<feature type="domain" description="Histone chaperone RTT106/FACT complex subunit SPT16-like middle" evidence="13">
    <location>
        <begin position="767"/>
        <end position="856"/>
    </location>
</feature>
<feature type="region of interest" description="Disordered" evidence="11">
    <location>
        <begin position="896"/>
        <end position="1026"/>
    </location>
</feature>
<keyword evidence="6" id="KW-0175">Coiled coil</keyword>
<dbReference type="Gene3D" id="3.90.230.10">
    <property type="entry name" value="Creatinase/methionine aminopeptidase superfamily"/>
    <property type="match status" value="1"/>
</dbReference>
<feature type="compositionally biased region" description="Basic and acidic residues" evidence="11">
    <location>
        <begin position="382"/>
        <end position="399"/>
    </location>
</feature>
<evidence type="ECO:0000256" key="3">
    <source>
        <dbReference type="ARBA" id="ARBA00022705"/>
    </source>
</evidence>
<evidence type="ECO:0000256" key="2">
    <source>
        <dbReference type="ARBA" id="ARBA00022454"/>
    </source>
</evidence>
<keyword evidence="5 10" id="KW-0805">Transcription regulation</keyword>
<evidence type="ECO:0000256" key="5">
    <source>
        <dbReference type="ARBA" id="ARBA00023015"/>
    </source>
</evidence>
<dbReference type="InParanoid" id="A0A078B4A6"/>
<feature type="compositionally biased region" description="Acidic residues" evidence="11">
    <location>
        <begin position="899"/>
        <end position="921"/>
    </location>
</feature>
<keyword evidence="7 10" id="KW-0804">Transcription</keyword>
<dbReference type="FunCoup" id="A0A078B4A6">
    <property type="interactions" value="724"/>
</dbReference>
<gene>
    <name evidence="14" type="primary">Contig12621.g13464</name>
    <name evidence="14" type="ORF">STYLEM_18215</name>
</gene>
<dbReference type="GO" id="GO:0006281">
    <property type="term" value="P:DNA repair"/>
    <property type="evidence" value="ECO:0007669"/>
    <property type="project" value="UniProtKB-UniRule"/>
</dbReference>
<protein>
    <recommendedName>
        <fullName evidence="10">FACT complex subunit</fullName>
    </recommendedName>
</protein>
<evidence type="ECO:0000313" key="15">
    <source>
        <dbReference type="Proteomes" id="UP000039865"/>
    </source>
</evidence>
<dbReference type="GO" id="GO:0006260">
    <property type="term" value="P:DNA replication"/>
    <property type="evidence" value="ECO:0007669"/>
    <property type="project" value="UniProtKB-KW"/>
</dbReference>
<keyword evidence="8 10" id="KW-0234">DNA repair</keyword>
<dbReference type="EMBL" id="CCKQ01017218">
    <property type="protein sequence ID" value="CDW89086.1"/>
    <property type="molecule type" value="Genomic_DNA"/>
</dbReference>
<dbReference type="AlphaFoldDB" id="A0A078B4A6"/>
<evidence type="ECO:0000256" key="11">
    <source>
        <dbReference type="SAM" id="MobiDB-lite"/>
    </source>
</evidence>
<dbReference type="Gene3D" id="2.30.29.30">
    <property type="entry name" value="Pleckstrin-homology domain (PH domain)/Phosphotyrosine-binding domain (PTB)"/>
    <property type="match status" value="1"/>
</dbReference>
<feature type="compositionally biased region" description="Basic and acidic residues" evidence="11">
    <location>
        <begin position="955"/>
        <end position="980"/>
    </location>
</feature>
<name>A0A078B4A6_STYLE</name>
<evidence type="ECO:0000256" key="6">
    <source>
        <dbReference type="ARBA" id="ARBA00023054"/>
    </source>
</evidence>
<feature type="region of interest" description="Disordered" evidence="11">
    <location>
        <begin position="382"/>
        <end position="412"/>
    </location>
</feature>
<evidence type="ECO:0000259" key="12">
    <source>
        <dbReference type="SMART" id="SM01286"/>
    </source>
</evidence>
<keyword evidence="9 10" id="KW-0539">Nucleus</keyword>
<dbReference type="GO" id="GO:0006368">
    <property type="term" value="P:transcription elongation by RNA polymerase II"/>
    <property type="evidence" value="ECO:0007669"/>
    <property type="project" value="TreeGrafter"/>
</dbReference>
<dbReference type="SMART" id="SM01286">
    <property type="entry name" value="SPT16"/>
    <property type="match status" value="1"/>
</dbReference>
<feature type="domain" description="FACT complex subunit SPT16 middle" evidence="12">
    <location>
        <begin position="501"/>
        <end position="663"/>
    </location>
</feature>
<feature type="compositionally biased region" description="Polar residues" evidence="11">
    <location>
        <begin position="998"/>
        <end position="1017"/>
    </location>
</feature>
<dbReference type="PANTHER" id="PTHR13980">
    <property type="entry name" value="CDC68 RELATED"/>
    <property type="match status" value="1"/>
</dbReference>
<dbReference type="SMART" id="SM01287">
    <property type="entry name" value="Rtt106"/>
    <property type="match status" value="1"/>
</dbReference>
<dbReference type="OrthoDB" id="10251642at2759"/>
<dbReference type="PANTHER" id="PTHR13980:SF15">
    <property type="entry name" value="FACT COMPLEX SUBUNIT SPT16"/>
    <property type="match status" value="1"/>
</dbReference>
<dbReference type="InterPro" id="IPR011993">
    <property type="entry name" value="PH-like_dom_sf"/>
</dbReference>
<dbReference type="InterPro" id="IPR036005">
    <property type="entry name" value="Creatinase/aminopeptidase-like"/>
</dbReference>
<feature type="compositionally biased region" description="Acidic residues" evidence="11">
    <location>
        <begin position="940"/>
        <end position="954"/>
    </location>
</feature>
<comment type="similarity">
    <text evidence="1 10">Belongs to the peptidase M24 family. SPT16 subfamily.</text>
</comment>
<dbReference type="Pfam" id="PF08512">
    <property type="entry name" value="Rttp106-like_middle"/>
    <property type="match status" value="1"/>
</dbReference>
<proteinExistence type="inferred from homology"/>
<dbReference type="FunFam" id="2.30.29.30:FF:000017">
    <property type="entry name" value="FACT complex subunit SPT16"/>
    <property type="match status" value="1"/>
</dbReference>
<evidence type="ECO:0000313" key="14">
    <source>
        <dbReference type="EMBL" id="CDW89086.1"/>
    </source>
</evidence>
<dbReference type="InterPro" id="IPR013953">
    <property type="entry name" value="FACT_SPT16_M"/>
</dbReference>
<keyword evidence="3 10" id="KW-0235">DNA replication</keyword>
<dbReference type="Gene3D" id="2.30.29.150">
    <property type="match status" value="1"/>
</dbReference>
<keyword evidence="4 10" id="KW-0227">DNA damage</keyword>
<sequence length="1026" mass="118001">MESEIGVRCIFIYTRKGKGYRIPNQNSTSPQLAYVISIFRNNFQNFLDALRPPENYLGPRLTVVLRDTKQDQTKQINQFLDQLQIQKDVGSFPNEELIGDFSNEFKRQFNKKFQVASKDCNKFFEELLLTKDQFEIESLKIAALFSEYVMKELIKDCEQILELGKLENHDIISGKIEMILDKEEKLKDFYKTIPKTLNNEYDSSCLEFQYQVGIQSGGQYNLKMGAPNNQSPLSPDTILLSVCNKYKDICCNISRTIIINLVDEQKHAYIFLNDMMNYLISLMMVDKKISDIYKAFIEQVKSKGKENHLAHLPKVLGYGIGIYPKEDLLSIKEDNEKIIEAGMVFNLRLSLANFQLTPNRNCLLIADTILIKPKSDDANRNVDILTRDEDPTAAEEKADKSKKKPVQTQNIKEKLEKSTKLGVVQVERLRQQNPTMVGDDVKRKEHQKELMFQKQEELKLRLADNDLQFTGKNNSKVKDLDAVISYKSQREFPRECQNYQLYIDKNKNTILIPFRDETGQMMTVPFHIQTIKNASINTENNVSNLRINFHFQGQGISSKEVNFPSMRGPNQVFIKEITIKSQNTIGLTASFKALKEILKKIKQEDQIKSKSGDAKEEDAHLSDETLILSKGKKVVLDKISIKPTFVGKKTVGQLETHINGFRFMSNKGHKVDITYNNIRQAFFQPCENDLIVLLHFRLKAPISVGNKKTLDIQLYTEICALVDDLDSKQAARKRLNEQDEFTQAVEAFALENKYEIEFDVPFKDLEFTGCHAKSNVKIVPTRGCLIALSELPFFVLDLSQVEIAHFERVSFMTRNFDMIFVLKDFQTFKRISTIPNQLLDTIKSWLDTMNIIYSEGPICLNWPTILDSIREDFDSYINDGGWGFLFDEEVAGGYNQEVSGDEDESDSEYNETEDEEEEEGSESSGSEFSEEASAESSDVQPDDEEEEEGMDWDEMERQTIEQDRRQNELAKRRFQEEEHMKKIKGPSNGGGNRDQKKQSNGQNQISKVSGFNQTKTSLMGKVQKRR</sequence>
<comment type="subcellular location">
    <subcellularLocation>
        <location evidence="10">Nucleus</location>
    </subcellularLocation>
    <subcellularLocation>
        <location evidence="10">Chromosome</location>
    </subcellularLocation>
</comment>
<accession>A0A078B4A6</accession>
<evidence type="ECO:0000256" key="1">
    <source>
        <dbReference type="ARBA" id="ARBA00010779"/>
    </source>
</evidence>
<comment type="function">
    <text evidence="10">Component of the FACT complex, a general chromatin factor that acts to reorganize nucleosomes. The FACT complex is involved in multiple processes that require DNA as a template such as mRNA elongation, DNA replication and DNA repair. During transcription elongation the FACT complex acts as a histone chaperone that both destabilizes and restores nucleosomal structure. It facilitates the passage of RNA polymerase II and transcription by promoting the dissociation of one histone H2A-H2B dimer from the nucleosome, then subsequently promotes the reestablishment of the nucleosome following the passage of RNA polymerase II.</text>
</comment>
<evidence type="ECO:0000256" key="4">
    <source>
        <dbReference type="ARBA" id="ARBA00022763"/>
    </source>
</evidence>
<evidence type="ECO:0000256" key="7">
    <source>
        <dbReference type="ARBA" id="ARBA00023163"/>
    </source>
</evidence>
<dbReference type="Pfam" id="PF00557">
    <property type="entry name" value="Peptidase_M24"/>
    <property type="match status" value="1"/>
</dbReference>
<dbReference type="InterPro" id="IPR056595">
    <property type="entry name" value="Fact-SPT16_PH"/>
</dbReference>
<keyword evidence="2 10" id="KW-0158">Chromosome</keyword>
<comment type="subunit">
    <text evidence="10">Component of the FACT complex.</text>
</comment>
<evidence type="ECO:0000256" key="8">
    <source>
        <dbReference type="ARBA" id="ARBA00023204"/>
    </source>
</evidence>
<reference evidence="14 15" key="1">
    <citation type="submission" date="2014-06" db="EMBL/GenBank/DDBJ databases">
        <authorList>
            <person name="Swart Estienne"/>
        </authorList>
    </citation>
    <scope>NUCLEOTIDE SEQUENCE [LARGE SCALE GENOMIC DNA]</scope>
    <source>
        <strain evidence="14 15">130c</strain>
    </source>
</reference>
<dbReference type="InterPro" id="IPR013719">
    <property type="entry name" value="RTT106/SPT16-like_middle_dom"/>
</dbReference>
<dbReference type="Gene3D" id="2.30.29.210">
    <property type="entry name" value="FACT complex subunit Spt16p/Cdc68p"/>
    <property type="match status" value="1"/>
</dbReference>
<dbReference type="InterPro" id="IPR040258">
    <property type="entry name" value="Spt16"/>
</dbReference>
<dbReference type="Pfam" id="PF24824">
    <property type="entry name" value="PH_SPT16"/>
    <property type="match status" value="1"/>
</dbReference>
<evidence type="ECO:0000256" key="10">
    <source>
        <dbReference type="RuleBase" id="RU367052"/>
    </source>
</evidence>
<keyword evidence="15" id="KW-1185">Reference proteome</keyword>
<dbReference type="OMA" id="DWCLSAR"/>
<dbReference type="Pfam" id="PF08644">
    <property type="entry name" value="SPT16"/>
    <property type="match status" value="1"/>
</dbReference>
<dbReference type="GO" id="GO:0031491">
    <property type="term" value="F:nucleosome binding"/>
    <property type="evidence" value="ECO:0007669"/>
    <property type="project" value="TreeGrafter"/>
</dbReference>
<evidence type="ECO:0000256" key="9">
    <source>
        <dbReference type="ARBA" id="ARBA00023242"/>
    </source>
</evidence>
<dbReference type="Proteomes" id="UP000039865">
    <property type="component" value="Unassembled WGS sequence"/>
</dbReference>
<dbReference type="SUPFAM" id="SSF55920">
    <property type="entry name" value="Creatinase/aminopeptidase"/>
    <property type="match status" value="1"/>
</dbReference>
<dbReference type="InterPro" id="IPR000994">
    <property type="entry name" value="Pept_M24"/>
</dbReference>
<dbReference type="GO" id="GO:0035101">
    <property type="term" value="C:FACT complex"/>
    <property type="evidence" value="ECO:0007669"/>
    <property type="project" value="UniProtKB-UniRule"/>
</dbReference>
<evidence type="ECO:0000259" key="13">
    <source>
        <dbReference type="SMART" id="SM01287"/>
    </source>
</evidence>
<organism evidence="14 15">
    <name type="scientific">Stylonychia lemnae</name>
    <name type="common">Ciliate</name>
    <dbReference type="NCBI Taxonomy" id="5949"/>
    <lineage>
        <taxon>Eukaryota</taxon>
        <taxon>Sar</taxon>
        <taxon>Alveolata</taxon>
        <taxon>Ciliophora</taxon>
        <taxon>Intramacronucleata</taxon>
        <taxon>Spirotrichea</taxon>
        <taxon>Stichotrichia</taxon>
        <taxon>Sporadotrichida</taxon>
        <taxon>Oxytrichidae</taxon>
        <taxon>Stylonychinae</taxon>
        <taxon>Stylonychia</taxon>
    </lineage>
</organism>